<evidence type="ECO:0000259" key="4">
    <source>
        <dbReference type="PROSITE" id="PS50043"/>
    </source>
</evidence>
<dbReference type="PROSITE" id="PS50043">
    <property type="entry name" value="HTH_LUXR_2"/>
    <property type="match status" value="1"/>
</dbReference>
<dbReference type="InterPro" id="IPR000792">
    <property type="entry name" value="Tscrpt_reg_LuxR_C"/>
</dbReference>
<accession>A0AAW5ACK1</accession>
<keyword evidence="2" id="KW-0238">DNA-binding</keyword>
<dbReference type="CDD" id="cd06170">
    <property type="entry name" value="LuxR_C_like"/>
    <property type="match status" value="1"/>
</dbReference>
<evidence type="ECO:0000256" key="3">
    <source>
        <dbReference type="ARBA" id="ARBA00023163"/>
    </source>
</evidence>
<evidence type="ECO:0000256" key="2">
    <source>
        <dbReference type="ARBA" id="ARBA00023125"/>
    </source>
</evidence>
<name>A0AAW5ACK1_9PSED</name>
<dbReference type="PANTHER" id="PTHR44688">
    <property type="entry name" value="DNA-BINDING TRANSCRIPTIONAL ACTIVATOR DEVR_DOSR"/>
    <property type="match status" value="1"/>
</dbReference>
<keyword evidence="1" id="KW-0805">Transcription regulation</keyword>
<dbReference type="PANTHER" id="PTHR44688:SF16">
    <property type="entry name" value="DNA-BINDING TRANSCRIPTIONAL ACTIVATOR DEVR_DOSR"/>
    <property type="match status" value="1"/>
</dbReference>
<dbReference type="PRINTS" id="PR00038">
    <property type="entry name" value="HTHLUXR"/>
</dbReference>
<dbReference type="EMBL" id="WKEW01000141">
    <property type="protein sequence ID" value="MCF5060411.1"/>
    <property type="molecule type" value="Genomic_DNA"/>
</dbReference>
<protein>
    <submittedName>
        <fullName evidence="6">PAS domain S-box protein</fullName>
    </submittedName>
</protein>
<dbReference type="RefSeq" id="WP_092239215.1">
    <property type="nucleotide sequence ID" value="NZ_CAXAQB010000023.1"/>
</dbReference>
<evidence type="ECO:0000259" key="5">
    <source>
        <dbReference type="PROSITE" id="PS50112"/>
    </source>
</evidence>
<dbReference type="InterPro" id="IPR035965">
    <property type="entry name" value="PAS-like_dom_sf"/>
</dbReference>
<feature type="domain" description="PAS" evidence="5">
    <location>
        <begin position="31"/>
        <end position="82"/>
    </location>
</feature>
<dbReference type="SMART" id="SM00421">
    <property type="entry name" value="HTH_LUXR"/>
    <property type="match status" value="1"/>
</dbReference>
<sequence>MMNPEQQLHDLKSLAFQVSPAPQVITGNRCILELNKAFERLFGFDREVLIGERLLKLYPSQADYQTVGERSLSWLRHATNGAYSDERFMQHRSGEVFWARANGYTLTPDDPFQLMVWHFEPVDQVFRPTVNLTPREREISAHIVNGLTCKEIGRKIGISHRTVEVHRGRLMKKLKSKNSAELVSKIIVLK</sequence>
<dbReference type="AlphaFoldDB" id="A0AAW5ACK1"/>
<dbReference type="SUPFAM" id="SSF55785">
    <property type="entry name" value="PYP-like sensor domain (PAS domain)"/>
    <property type="match status" value="1"/>
</dbReference>
<dbReference type="GeneID" id="55542855"/>
<evidence type="ECO:0000313" key="7">
    <source>
        <dbReference type="Proteomes" id="UP000814172"/>
    </source>
</evidence>
<dbReference type="Gene3D" id="3.30.450.20">
    <property type="entry name" value="PAS domain"/>
    <property type="match status" value="1"/>
</dbReference>
<keyword evidence="3" id="KW-0804">Transcription</keyword>
<feature type="domain" description="HTH luxR-type" evidence="4">
    <location>
        <begin position="125"/>
        <end position="190"/>
    </location>
</feature>
<evidence type="ECO:0000313" key="6">
    <source>
        <dbReference type="EMBL" id="MCF5060411.1"/>
    </source>
</evidence>
<dbReference type="SUPFAM" id="SSF46894">
    <property type="entry name" value="C-terminal effector domain of the bipartite response regulators"/>
    <property type="match status" value="1"/>
</dbReference>
<dbReference type="GO" id="GO:0006355">
    <property type="term" value="P:regulation of DNA-templated transcription"/>
    <property type="evidence" value="ECO:0007669"/>
    <property type="project" value="InterPro"/>
</dbReference>
<dbReference type="Pfam" id="PF13426">
    <property type="entry name" value="PAS_9"/>
    <property type="match status" value="1"/>
</dbReference>
<dbReference type="Proteomes" id="UP000814172">
    <property type="component" value="Unassembled WGS sequence"/>
</dbReference>
<dbReference type="InterPro" id="IPR016032">
    <property type="entry name" value="Sig_transdc_resp-reg_C-effctor"/>
</dbReference>
<proteinExistence type="predicted"/>
<dbReference type="NCBIfam" id="TIGR00229">
    <property type="entry name" value="sensory_box"/>
    <property type="match status" value="1"/>
</dbReference>
<comment type="caution">
    <text evidence="6">The sequence shown here is derived from an EMBL/GenBank/DDBJ whole genome shotgun (WGS) entry which is preliminary data.</text>
</comment>
<gene>
    <name evidence="6" type="ORF">GIW75_26085</name>
</gene>
<keyword evidence="7" id="KW-1185">Reference proteome</keyword>
<dbReference type="PROSITE" id="PS50112">
    <property type="entry name" value="PAS"/>
    <property type="match status" value="1"/>
</dbReference>
<organism evidence="6 7">
    <name type="scientific">Pseudomonas proteolytica</name>
    <dbReference type="NCBI Taxonomy" id="219574"/>
    <lineage>
        <taxon>Bacteria</taxon>
        <taxon>Pseudomonadati</taxon>
        <taxon>Pseudomonadota</taxon>
        <taxon>Gammaproteobacteria</taxon>
        <taxon>Pseudomonadales</taxon>
        <taxon>Pseudomonadaceae</taxon>
        <taxon>Pseudomonas</taxon>
    </lineage>
</organism>
<dbReference type="Gene3D" id="1.10.10.10">
    <property type="entry name" value="Winged helix-like DNA-binding domain superfamily/Winged helix DNA-binding domain"/>
    <property type="match status" value="1"/>
</dbReference>
<evidence type="ECO:0000256" key="1">
    <source>
        <dbReference type="ARBA" id="ARBA00023015"/>
    </source>
</evidence>
<reference evidence="6 7" key="1">
    <citation type="submission" date="2019-11" db="EMBL/GenBank/DDBJ databases">
        <title>Epiphytic Pseudomonas syringae from cherry orchards.</title>
        <authorList>
            <person name="Hulin M.T."/>
        </authorList>
    </citation>
    <scope>NUCLEOTIDE SEQUENCE [LARGE SCALE GENOMIC DNA]</scope>
    <source>
        <strain evidence="6 7">PA-6-9F</strain>
    </source>
</reference>
<dbReference type="GO" id="GO:0003677">
    <property type="term" value="F:DNA binding"/>
    <property type="evidence" value="ECO:0007669"/>
    <property type="project" value="UniProtKB-KW"/>
</dbReference>
<dbReference type="Pfam" id="PF00196">
    <property type="entry name" value="GerE"/>
    <property type="match status" value="1"/>
</dbReference>
<dbReference type="InterPro" id="IPR000014">
    <property type="entry name" value="PAS"/>
</dbReference>
<dbReference type="CDD" id="cd00130">
    <property type="entry name" value="PAS"/>
    <property type="match status" value="1"/>
</dbReference>
<dbReference type="InterPro" id="IPR036388">
    <property type="entry name" value="WH-like_DNA-bd_sf"/>
</dbReference>